<dbReference type="InterPro" id="IPR050515">
    <property type="entry name" value="Beta-lactam/transpept"/>
</dbReference>
<evidence type="ECO:0000259" key="13">
    <source>
        <dbReference type="Pfam" id="PF00905"/>
    </source>
</evidence>
<comment type="similarity">
    <text evidence="3">Belongs to the transpeptidase family.</text>
</comment>
<dbReference type="Gene3D" id="3.40.710.10">
    <property type="entry name" value="DD-peptidase/beta-lactamase superfamily"/>
    <property type="match status" value="1"/>
</dbReference>
<feature type="compositionally biased region" description="Basic and acidic residues" evidence="11">
    <location>
        <begin position="664"/>
        <end position="686"/>
    </location>
</feature>
<name>A0A7W9SP28_ARMRO</name>
<dbReference type="InterPro" id="IPR012338">
    <property type="entry name" value="Beta-lactam/transpept-like"/>
</dbReference>
<dbReference type="EMBL" id="JACHGW010000001">
    <property type="protein sequence ID" value="MBB6049553.1"/>
    <property type="molecule type" value="Genomic_DNA"/>
</dbReference>
<keyword evidence="5 12" id="KW-0812">Transmembrane</keyword>
<dbReference type="SUPFAM" id="SSF56519">
    <property type="entry name" value="Penicillin binding protein dimerisation domain"/>
    <property type="match status" value="1"/>
</dbReference>
<proteinExistence type="inferred from homology"/>
<keyword evidence="4" id="KW-1003">Cell membrane</keyword>
<keyword evidence="8 12" id="KW-1133">Transmembrane helix</keyword>
<feature type="transmembrane region" description="Helical" evidence="12">
    <location>
        <begin position="26"/>
        <end position="46"/>
    </location>
</feature>
<evidence type="ECO:0000256" key="1">
    <source>
        <dbReference type="ARBA" id="ARBA00004167"/>
    </source>
</evidence>
<dbReference type="GO" id="GO:0071555">
    <property type="term" value="P:cell wall organization"/>
    <property type="evidence" value="ECO:0007669"/>
    <property type="project" value="UniProtKB-KW"/>
</dbReference>
<dbReference type="InterPro" id="IPR005311">
    <property type="entry name" value="PBP_dimer"/>
</dbReference>
<dbReference type="Proteomes" id="UP000520814">
    <property type="component" value="Unassembled WGS sequence"/>
</dbReference>
<evidence type="ECO:0000256" key="8">
    <source>
        <dbReference type="ARBA" id="ARBA00022989"/>
    </source>
</evidence>
<evidence type="ECO:0000256" key="11">
    <source>
        <dbReference type="SAM" id="MobiDB-lite"/>
    </source>
</evidence>
<dbReference type="InterPro" id="IPR001460">
    <property type="entry name" value="PCN-bd_Tpept"/>
</dbReference>
<dbReference type="GO" id="GO:0009252">
    <property type="term" value="P:peptidoglycan biosynthetic process"/>
    <property type="evidence" value="ECO:0007669"/>
    <property type="project" value="UniProtKB-KW"/>
</dbReference>
<evidence type="ECO:0000256" key="6">
    <source>
        <dbReference type="ARBA" id="ARBA00022960"/>
    </source>
</evidence>
<dbReference type="AlphaFoldDB" id="A0A7W9SP28"/>
<evidence type="ECO:0000256" key="12">
    <source>
        <dbReference type="SAM" id="Phobius"/>
    </source>
</evidence>
<dbReference type="GO" id="GO:0008360">
    <property type="term" value="P:regulation of cell shape"/>
    <property type="evidence" value="ECO:0007669"/>
    <property type="project" value="UniProtKB-KW"/>
</dbReference>
<evidence type="ECO:0000256" key="7">
    <source>
        <dbReference type="ARBA" id="ARBA00022984"/>
    </source>
</evidence>
<dbReference type="PANTHER" id="PTHR30627:SF2">
    <property type="entry name" value="PEPTIDOGLYCAN D,D-TRANSPEPTIDASE MRDA"/>
    <property type="match status" value="1"/>
</dbReference>
<dbReference type="GO" id="GO:0071972">
    <property type="term" value="F:peptidoglycan L,D-transpeptidase activity"/>
    <property type="evidence" value="ECO:0007669"/>
    <property type="project" value="TreeGrafter"/>
</dbReference>
<dbReference type="RefSeq" id="WP_184193151.1">
    <property type="nucleotide sequence ID" value="NZ_JACHGW010000001.1"/>
</dbReference>
<feature type="compositionally biased region" description="Basic residues" evidence="11">
    <location>
        <begin position="105"/>
        <end position="118"/>
    </location>
</feature>
<evidence type="ECO:0000256" key="3">
    <source>
        <dbReference type="ARBA" id="ARBA00007171"/>
    </source>
</evidence>
<evidence type="ECO:0000256" key="9">
    <source>
        <dbReference type="ARBA" id="ARBA00023136"/>
    </source>
</evidence>
<accession>A0A7W9SP28</accession>
<evidence type="ECO:0000256" key="2">
    <source>
        <dbReference type="ARBA" id="ARBA00004236"/>
    </source>
</evidence>
<dbReference type="Gene3D" id="3.90.1310.10">
    <property type="entry name" value="Penicillin-binding protein 2a (Domain 2)"/>
    <property type="match status" value="1"/>
</dbReference>
<keyword evidence="6" id="KW-0133">Cell shape</keyword>
<organism evidence="15 16">
    <name type="scientific">Armatimonas rosea</name>
    <dbReference type="NCBI Taxonomy" id="685828"/>
    <lineage>
        <taxon>Bacteria</taxon>
        <taxon>Bacillati</taxon>
        <taxon>Armatimonadota</taxon>
        <taxon>Armatimonadia</taxon>
        <taxon>Armatimonadales</taxon>
        <taxon>Armatimonadaceae</taxon>
        <taxon>Armatimonas</taxon>
    </lineage>
</organism>
<dbReference type="SUPFAM" id="SSF56601">
    <property type="entry name" value="beta-lactamase/transpeptidase-like"/>
    <property type="match status" value="1"/>
</dbReference>
<evidence type="ECO:0000313" key="15">
    <source>
        <dbReference type="EMBL" id="MBB6049553.1"/>
    </source>
</evidence>
<keyword evidence="7" id="KW-0573">Peptidoglycan synthesis</keyword>
<reference evidence="15 16" key="1">
    <citation type="submission" date="2020-08" db="EMBL/GenBank/DDBJ databases">
        <title>Genomic Encyclopedia of Type Strains, Phase IV (KMG-IV): sequencing the most valuable type-strain genomes for metagenomic binning, comparative biology and taxonomic classification.</title>
        <authorList>
            <person name="Goeker M."/>
        </authorList>
    </citation>
    <scope>NUCLEOTIDE SEQUENCE [LARGE SCALE GENOMIC DNA]</scope>
    <source>
        <strain evidence="15 16">DSM 23562</strain>
    </source>
</reference>
<feature type="domain" description="Penicillin-binding protein dimerisation" evidence="14">
    <location>
        <begin position="69"/>
        <end position="286"/>
    </location>
</feature>
<dbReference type="GO" id="GO:0008658">
    <property type="term" value="F:penicillin binding"/>
    <property type="evidence" value="ECO:0007669"/>
    <property type="project" value="InterPro"/>
</dbReference>
<feature type="region of interest" description="Disordered" evidence="11">
    <location>
        <begin position="662"/>
        <end position="694"/>
    </location>
</feature>
<evidence type="ECO:0000313" key="16">
    <source>
        <dbReference type="Proteomes" id="UP000520814"/>
    </source>
</evidence>
<keyword evidence="10" id="KW-0961">Cell wall biogenesis/degradation</keyword>
<evidence type="ECO:0000256" key="4">
    <source>
        <dbReference type="ARBA" id="ARBA00022475"/>
    </source>
</evidence>
<feature type="region of interest" description="Disordered" evidence="11">
    <location>
        <begin position="102"/>
        <end position="137"/>
    </location>
</feature>
<dbReference type="Pfam" id="PF03717">
    <property type="entry name" value="PBP_dimer"/>
    <property type="match status" value="1"/>
</dbReference>
<evidence type="ECO:0000259" key="14">
    <source>
        <dbReference type="Pfam" id="PF03717"/>
    </source>
</evidence>
<dbReference type="Pfam" id="PF00905">
    <property type="entry name" value="Transpeptidase"/>
    <property type="match status" value="1"/>
</dbReference>
<comment type="subcellular location">
    <subcellularLocation>
        <location evidence="2">Cell membrane</location>
    </subcellularLocation>
    <subcellularLocation>
        <location evidence="1">Membrane</location>
        <topology evidence="1">Single-pass membrane protein</topology>
    </subcellularLocation>
</comment>
<evidence type="ECO:0000256" key="10">
    <source>
        <dbReference type="ARBA" id="ARBA00023316"/>
    </source>
</evidence>
<keyword evidence="9 12" id="KW-0472">Membrane</keyword>
<sequence>MISRRRRFTPLPTAPLPSEEISMGRVLGMGGTLAVLFALLIGRLWLLQMVRGDEYRERALLNRSRTMRTTAPRGIIKDSKGRTLVANATQFAVFLRPDEMPRPAKLPKVKTAKGKKGAGKTPASPEPTVDVPLNPVTDKPLDPVTKAYLEQVARLVEVPVEVLFTTIKKKRGMPNDPIPIRENIDRGLMARLYEHQDDLPGLAVEVVPIRSYPFPNLATHILGFTGSVSSDELKDEKIVAYPPEKKYRSGDLIGKQGLERFYDLYLRGTLGNEAFEVDGKGRRRKEIGKVPAKAGATLVLALDKQVQDVAEKMLVGKVGAVVALDPRDGSVLAMASTPTYDLNLRTQRLTNEEYKTKVGGGETNRAISPFPPGSTFKLITSVAGLAEEKITPYSTITCAGGKFIGKQWKRCDGTHGGIELTGAIARSCDTYFYTVGERLGPTKLAAWGHKFGLGETPTLDMPVYSWSQGIVPDPTYKKKKAAGWNRRFANKMSPQWMGGDTANMSIGQGDVNATPLQMASVAATIANGGTVWEPHFVKKAVDADDPTQVLYEVQPKVVSTLGVKSSVLEAVRQGMRACVQSGTSTKAQVGGGIEVAGKSGSAEKRGGRGGGKGANYGWFTCYAQRHGEPATIAVCVFLEPTKGENYYGGDAAAPIAREVIQAHFRKDTPPAEKPTDKAKEKDEVGPSRRRHSRR</sequence>
<comment type="caution">
    <text evidence="15">The sequence shown here is derived from an EMBL/GenBank/DDBJ whole genome shotgun (WGS) entry which is preliminary data.</text>
</comment>
<feature type="domain" description="Penicillin-binding protein transpeptidase" evidence="13">
    <location>
        <begin position="319"/>
        <end position="661"/>
    </location>
</feature>
<protein>
    <submittedName>
        <fullName evidence="15">Penicillin-binding protein 2</fullName>
    </submittedName>
</protein>
<gene>
    <name evidence="15" type="ORF">HNQ39_001315</name>
</gene>
<keyword evidence="16" id="KW-1185">Reference proteome</keyword>
<evidence type="ECO:0000256" key="5">
    <source>
        <dbReference type="ARBA" id="ARBA00022692"/>
    </source>
</evidence>
<dbReference type="InterPro" id="IPR036138">
    <property type="entry name" value="PBP_dimer_sf"/>
</dbReference>
<dbReference type="GO" id="GO:0005886">
    <property type="term" value="C:plasma membrane"/>
    <property type="evidence" value="ECO:0007669"/>
    <property type="project" value="UniProtKB-SubCell"/>
</dbReference>
<dbReference type="PANTHER" id="PTHR30627">
    <property type="entry name" value="PEPTIDOGLYCAN D,D-TRANSPEPTIDASE"/>
    <property type="match status" value="1"/>
</dbReference>